<dbReference type="InterPro" id="IPR028352">
    <property type="entry name" value="Surface_antig_SAG1"/>
</dbReference>
<evidence type="ECO:0000256" key="1">
    <source>
        <dbReference type="SAM" id="MobiDB-lite"/>
    </source>
</evidence>
<dbReference type="SUPFAM" id="SSF74877">
    <property type="entry name" value="Major surface antigen p30, SAG1"/>
    <property type="match status" value="2"/>
</dbReference>
<dbReference type="InterPro" id="IPR036755">
    <property type="entry name" value="SRS_dom_sf"/>
</dbReference>
<dbReference type="GeneID" id="40305165"/>
<dbReference type="Pfam" id="PF04092">
    <property type="entry name" value="SAG"/>
    <property type="match status" value="2"/>
</dbReference>
<sequence length="380" mass="40309">MTGRRGGERAPACFTSHVRRLTAVCVGGVLLLSSGQGFASPLQDGLLSRRLQQQGAGEAGSKPDITCNIPAGGDASPNPGSVTLSKTKLTALVKCTGENIHAVPEGMKKVCVARDTNSSLQTCLNGDQMQVPLQQLLPSSDALTWTEEPESDKTAASKQWSLQLKEEQLPFSDKEFFVGCRGQSDSDASQSPCKVTVQVEARPSSVKKNVVSCAYGHTSNPETLKVEMSEETNTLTLVCGTDGKIKPPAYSSSYCSGASLENCSASFTEILPKFEEKWWTAEDNQPSSNSVKLTIPPTDFPSANQRFYVGCSPVPEKDEKPVRGRVSEHSEGQVKKEPTTCKVEVIVRAARSAASATGGTLLACVSGAVALTGLLSGFFP</sequence>
<dbReference type="EMBL" id="NWUJ01000001">
    <property type="protein sequence ID" value="PFH37760.1"/>
    <property type="molecule type" value="Genomic_DNA"/>
</dbReference>
<accession>A0A2A9MPJ3</accession>
<dbReference type="AlphaFoldDB" id="A0A2A9MPJ3"/>
<gene>
    <name evidence="3" type="ORF">BESB_001020</name>
</gene>
<protein>
    <submittedName>
        <fullName evidence="3">SAG-related sequence</fullName>
    </submittedName>
</protein>
<dbReference type="Proteomes" id="UP000224006">
    <property type="component" value="Chromosome I"/>
</dbReference>
<reference evidence="3 4" key="1">
    <citation type="submission" date="2017-09" db="EMBL/GenBank/DDBJ databases">
        <title>Genome sequencing of Besnoitia besnoiti strain Bb-Ger1.</title>
        <authorList>
            <person name="Schares G."/>
            <person name="Venepally P."/>
            <person name="Lorenzi H.A."/>
        </authorList>
    </citation>
    <scope>NUCLEOTIDE SEQUENCE [LARGE SCALE GENOMIC DNA]</scope>
    <source>
        <strain evidence="3 4">Bb-Ger1</strain>
    </source>
</reference>
<feature type="domain" description="SRS" evidence="2">
    <location>
        <begin position="209"/>
        <end position="347"/>
    </location>
</feature>
<organism evidence="3 4">
    <name type="scientific">Besnoitia besnoiti</name>
    <name type="common">Apicomplexan protozoan</name>
    <dbReference type="NCBI Taxonomy" id="94643"/>
    <lineage>
        <taxon>Eukaryota</taxon>
        <taxon>Sar</taxon>
        <taxon>Alveolata</taxon>
        <taxon>Apicomplexa</taxon>
        <taxon>Conoidasida</taxon>
        <taxon>Coccidia</taxon>
        <taxon>Eucoccidiorida</taxon>
        <taxon>Eimeriorina</taxon>
        <taxon>Sarcocystidae</taxon>
        <taxon>Besnoitia</taxon>
    </lineage>
</organism>
<dbReference type="VEuPathDB" id="ToxoDB:BESB_001020"/>
<dbReference type="RefSeq" id="XP_029221769.1">
    <property type="nucleotide sequence ID" value="XM_029358857.1"/>
</dbReference>
<evidence type="ECO:0000313" key="4">
    <source>
        <dbReference type="Proteomes" id="UP000224006"/>
    </source>
</evidence>
<dbReference type="GO" id="GO:0016020">
    <property type="term" value="C:membrane"/>
    <property type="evidence" value="ECO:0007669"/>
    <property type="project" value="InterPro"/>
</dbReference>
<dbReference type="PRINTS" id="PR01801">
    <property type="entry name" value="SURFCEANTIGN"/>
</dbReference>
<dbReference type="Gene3D" id="2.60.40.1320">
    <property type="entry name" value="SRS domain"/>
    <property type="match status" value="2"/>
</dbReference>
<proteinExistence type="predicted"/>
<evidence type="ECO:0000259" key="2">
    <source>
        <dbReference type="Pfam" id="PF04092"/>
    </source>
</evidence>
<name>A0A2A9MPJ3_BESBE</name>
<feature type="region of interest" description="Disordered" evidence="1">
    <location>
        <begin position="53"/>
        <end position="82"/>
    </location>
</feature>
<evidence type="ECO:0000313" key="3">
    <source>
        <dbReference type="EMBL" id="PFH37760.1"/>
    </source>
</evidence>
<keyword evidence="4" id="KW-1185">Reference proteome</keyword>
<comment type="caution">
    <text evidence="3">The sequence shown here is derived from an EMBL/GenBank/DDBJ whole genome shotgun (WGS) entry which is preliminary data.</text>
</comment>
<feature type="domain" description="SRS" evidence="2">
    <location>
        <begin position="65"/>
        <end position="199"/>
    </location>
</feature>
<dbReference type="InterPro" id="IPR007226">
    <property type="entry name" value="SRS_dom"/>
</dbReference>
<dbReference type="KEGG" id="bbes:BESB_001020"/>